<dbReference type="EMBL" id="MU826354">
    <property type="protein sequence ID" value="KAJ7380058.1"/>
    <property type="molecule type" value="Genomic_DNA"/>
</dbReference>
<name>A0A9W9ZE57_9CNID</name>
<dbReference type="Proteomes" id="UP001163046">
    <property type="component" value="Unassembled WGS sequence"/>
</dbReference>
<dbReference type="AlphaFoldDB" id="A0A9W9ZE57"/>
<feature type="region of interest" description="Disordered" evidence="1">
    <location>
        <begin position="110"/>
        <end position="134"/>
    </location>
</feature>
<evidence type="ECO:0000313" key="2">
    <source>
        <dbReference type="EMBL" id="KAJ7380058.1"/>
    </source>
</evidence>
<feature type="region of interest" description="Disordered" evidence="1">
    <location>
        <begin position="68"/>
        <end position="87"/>
    </location>
</feature>
<evidence type="ECO:0000313" key="3">
    <source>
        <dbReference type="Proteomes" id="UP001163046"/>
    </source>
</evidence>
<reference evidence="2" key="1">
    <citation type="submission" date="2023-01" db="EMBL/GenBank/DDBJ databases">
        <title>Genome assembly of the deep-sea coral Lophelia pertusa.</title>
        <authorList>
            <person name="Herrera S."/>
            <person name="Cordes E."/>
        </authorList>
    </citation>
    <scope>NUCLEOTIDE SEQUENCE</scope>
    <source>
        <strain evidence="2">USNM1676648</strain>
        <tissue evidence="2">Polyp</tissue>
    </source>
</reference>
<keyword evidence="2" id="KW-0067">ATP-binding</keyword>
<keyword evidence="2" id="KW-0547">Nucleotide-binding</keyword>
<sequence>MTQMQPALMKDQKKVKKCYNQNNGMYSSSSPSLENLFSFNVDDLFNDSDLEICPTTPEVSNNVRIAGKSTSAEMPSSATNEGSVSQSFSVEKPSVTNFVSSGTTEAQFSDKEWSMGRGIVDKQGNPVQERSRLSLSSKKIKKVPEITNQPLINKVMSPNPMQRKLLYKKTEIPFSLSDLKELAKRKKELRSVEDSNLDHLIGRLDPWGVWLLRRGTDLVCVNQYRIVGGPDCWSTLCNMSSKCEPTRHNKSLSLSPVARTLKIVKYPNICRYLPKLRVYIWIDDERLTANGFDVCLKTDAESGATKVELYKMSTSIPFYGVPDLAEVLELVCQKDKSDWQVTDSDSLSSCRPFKVIHYLQGEAVRVARTLSFPMSRTEVSEILSRMEKQITEDARTCVHGRPFL</sequence>
<evidence type="ECO:0000256" key="1">
    <source>
        <dbReference type="SAM" id="MobiDB-lite"/>
    </source>
</evidence>
<protein>
    <submittedName>
        <fullName evidence="2">ATP-binding mismatch repair protein</fullName>
    </submittedName>
</protein>
<dbReference type="OrthoDB" id="10263226at2759"/>
<comment type="caution">
    <text evidence="2">The sequence shown here is derived from an EMBL/GenBank/DDBJ whole genome shotgun (WGS) entry which is preliminary data.</text>
</comment>
<keyword evidence="3" id="KW-1185">Reference proteome</keyword>
<dbReference type="GO" id="GO:0005524">
    <property type="term" value="F:ATP binding"/>
    <property type="evidence" value="ECO:0007669"/>
    <property type="project" value="UniProtKB-KW"/>
</dbReference>
<gene>
    <name evidence="2" type="primary">PMS1_1</name>
    <name evidence="2" type="ORF">OS493_010765</name>
</gene>
<accession>A0A9W9ZE57</accession>
<organism evidence="2 3">
    <name type="scientific">Desmophyllum pertusum</name>
    <dbReference type="NCBI Taxonomy" id="174260"/>
    <lineage>
        <taxon>Eukaryota</taxon>
        <taxon>Metazoa</taxon>
        <taxon>Cnidaria</taxon>
        <taxon>Anthozoa</taxon>
        <taxon>Hexacorallia</taxon>
        <taxon>Scleractinia</taxon>
        <taxon>Caryophylliina</taxon>
        <taxon>Caryophylliidae</taxon>
        <taxon>Desmophyllum</taxon>
    </lineage>
</organism>
<proteinExistence type="predicted"/>